<dbReference type="PRINTS" id="PR00080">
    <property type="entry name" value="SDRFAMILY"/>
</dbReference>
<dbReference type="Pfam" id="PF00106">
    <property type="entry name" value="adh_short"/>
    <property type="match status" value="1"/>
</dbReference>
<accession>A0A091BSZ1</accession>
<dbReference type="EMBL" id="AUZH01000024">
    <property type="protein sequence ID" value="KFN87575.1"/>
    <property type="molecule type" value="Genomic_DNA"/>
</dbReference>
<evidence type="ECO:0000313" key="6">
    <source>
        <dbReference type="Proteomes" id="UP000029382"/>
    </source>
</evidence>
<dbReference type="RefSeq" id="WP_039696969.1">
    <property type="nucleotide sequence ID" value="NZ_AUZH01000024.1"/>
</dbReference>
<dbReference type="PANTHER" id="PTHR42901:SF1">
    <property type="entry name" value="ALCOHOL DEHYDROGENASE"/>
    <property type="match status" value="1"/>
</dbReference>
<dbReference type="EMBL" id="FOTG01000003">
    <property type="protein sequence ID" value="SFL17187.1"/>
    <property type="molecule type" value="Genomic_DNA"/>
</dbReference>
<gene>
    <name evidence="4" type="ORF">H702_06790</name>
    <name evidence="5" type="ORF">SAMN02910290_00764</name>
</gene>
<evidence type="ECO:0000256" key="3">
    <source>
        <dbReference type="RuleBase" id="RU000363"/>
    </source>
</evidence>
<dbReference type="InterPro" id="IPR036291">
    <property type="entry name" value="NAD(P)-bd_dom_sf"/>
</dbReference>
<dbReference type="PROSITE" id="PS00061">
    <property type="entry name" value="ADH_SHORT"/>
    <property type="match status" value="1"/>
</dbReference>
<dbReference type="SUPFAM" id="SSF51735">
    <property type="entry name" value="NAD(P)-binding Rossmann-fold domains"/>
    <property type="match status" value="1"/>
</dbReference>
<reference evidence="5 7" key="2">
    <citation type="submission" date="2016-10" db="EMBL/GenBank/DDBJ databases">
        <authorList>
            <person name="Varghese N."/>
            <person name="Submissions S."/>
        </authorList>
    </citation>
    <scope>NUCLEOTIDE SEQUENCE [LARGE SCALE GENOMIC DNA]</scope>
    <source>
        <strain evidence="5 7">JB1</strain>
    </source>
</reference>
<evidence type="ECO:0000256" key="2">
    <source>
        <dbReference type="ARBA" id="ARBA00023002"/>
    </source>
</evidence>
<proteinExistence type="inferred from homology"/>
<evidence type="ECO:0000313" key="7">
    <source>
        <dbReference type="Proteomes" id="UP000182793"/>
    </source>
</evidence>
<dbReference type="InterPro" id="IPR002347">
    <property type="entry name" value="SDR_fam"/>
</dbReference>
<name>A0A091BSZ1_STREI</name>
<sequence length="251" mass="27414">MTKIALVTGASAGFGKAIVKKLVADGYQVIASARRLEKLQSLQAELGSDKVYPLQMDVSEPKLIDQALASLPEAWQHIDLLVNNAGLALGLDKAYEVDFTDWMTMINTNIVGLVYLTRQVLPDMVKRNSGMIINLGSTAGTIPYPGANVYGASKAFVKQFSLNLRADLAGTKIRVTNIEPGLCEGTEFSNVRFKGDDERAEKLYEGANAITPEDIANTVSWVASQPEHVNFNRIEMMPVSQTYGAQPVYRD</sequence>
<dbReference type="AlphaFoldDB" id="A0A091BSZ1"/>
<dbReference type="Proteomes" id="UP000029382">
    <property type="component" value="Unassembled WGS sequence"/>
</dbReference>
<evidence type="ECO:0000313" key="5">
    <source>
        <dbReference type="EMBL" id="SFL17187.1"/>
    </source>
</evidence>
<dbReference type="FunFam" id="3.40.50.720:FF:000047">
    <property type="entry name" value="NADP-dependent L-serine/L-allo-threonine dehydrogenase"/>
    <property type="match status" value="1"/>
</dbReference>
<reference evidence="4 6" key="1">
    <citation type="journal article" date="2014" name="Genome Announc.">
        <title>Draft Genome Sequences of Streptococcus bovis Strains ATCC 33317 and JB1.</title>
        <authorList>
            <person name="Benahmed F.H."/>
            <person name="Gopinath G.R."/>
            <person name="Harbottle H."/>
            <person name="Cotta M.A."/>
            <person name="Luo Y."/>
            <person name="Henderson C."/>
            <person name="Teri P."/>
            <person name="Soppet D."/>
            <person name="Rasmussen M."/>
            <person name="Whitehead T.R."/>
            <person name="Davidson M."/>
        </authorList>
    </citation>
    <scope>NUCLEOTIDE SEQUENCE [LARGE SCALE GENOMIC DNA]</scope>
    <source>
        <strain evidence="4 6">JB1</strain>
    </source>
</reference>
<comment type="similarity">
    <text evidence="1 3">Belongs to the short-chain dehydrogenases/reductases (SDR) family.</text>
</comment>
<dbReference type="PANTHER" id="PTHR42901">
    <property type="entry name" value="ALCOHOL DEHYDROGENASE"/>
    <property type="match status" value="1"/>
</dbReference>
<keyword evidence="7" id="KW-1185">Reference proteome</keyword>
<dbReference type="Proteomes" id="UP000182793">
    <property type="component" value="Unassembled WGS sequence"/>
</dbReference>
<protein>
    <submittedName>
        <fullName evidence="5">NADP-dependent 3-hydroxy acid dehydrogenase YdfG</fullName>
    </submittedName>
    <submittedName>
        <fullName evidence="4">Oxidoreductase</fullName>
    </submittedName>
</protein>
<evidence type="ECO:0000313" key="4">
    <source>
        <dbReference type="EMBL" id="KFN87575.1"/>
    </source>
</evidence>
<keyword evidence="2" id="KW-0560">Oxidoreductase</keyword>
<dbReference type="GO" id="GO:0016616">
    <property type="term" value="F:oxidoreductase activity, acting on the CH-OH group of donors, NAD or NADP as acceptor"/>
    <property type="evidence" value="ECO:0007669"/>
    <property type="project" value="UniProtKB-ARBA"/>
</dbReference>
<organism evidence="4 6">
    <name type="scientific">Streptococcus equinus JB1</name>
    <dbReference type="NCBI Taxonomy" id="1294274"/>
    <lineage>
        <taxon>Bacteria</taxon>
        <taxon>Bacillati</taxon>
        <taxon>Bacillota</taxon>
        <taxon>Bacilli</taxon>
        <taxon>Lactobacillales</taxon>
        <taxon>Streptococcaceae</taxon>
        <taxon>Streptococcus</taxon>
    </lineage>
</organism>
<evidence type="ECO:0000256" key="1">
    <source>
        <dbReference type="ARBA" id="ARBA00006484"/>
    </source>
</evidence>
<dbReference type="Gene3D" id="3.40.50.720">
    <property type="entry name" value="NAD(P)-binding Rossmann-like Domain"/>
    <property type="match status" value="1"/>
</dbReference>
<dbReference type="InterPro" id="IPR020904">
    <property type="entry name" value="Sc_DH/Rdtase_CS"/>
</dbReference>
<comment type="caution">
    <text evidence="4">The sequence shown here is derived from an EMBL/GenBank/DDBJ whole genome shotgun (WGS) entry which is preliminary data.</text>
</comment>
<dbReference type="CDD" id="cd05346">
    <property type="entry name" value="SDR_c5"/>
    <property type="match status" value="1"/>
</dbReference>
<dbReference type="PRINTS" id="PR00081">
    <property type="entry name" value="GDHRDH"/>
</dbReference>